<sequence>MDTRHKNDVWKLVSPPNDESIIRKKWIFINKLDENGYSQQDGINFTETFASVARLEAIHILLSFAAHQMDVKCVFINGIINEEVLYGFKQTSRAWYEKLSSFLMTNGFQRGKVDTTLFYKSCDSYFIIEQIYVDDIIFCRTGDFLCEEFFELI</sequence>
<evidence type="ECO:0000313" key="3">
    <source>
        <dbReference type="Proteomes" id="UP000257109"/>
    </source>
</evidence>
<dbReference type="OrthoDB" id="1740642at2759"/>
<dbReference type="Proteomes" id="UP000257109">
    <property type="component" value="Unassembled WGS sequence"/>
</dbReference>
<gene>
    <name evidence="2" type="ORF">CR513_10488</name>
</gene>
<protein>
    <recommendedName>
        <fullName evidence="1">Reverse transcriptase Ty1/copia-type domain-containing protein</fullName>
    </recommendedName>
</protein>
<feature type="domain" description="Reverse transcriptase Ty1/copia-type" evidence="1">
    <location>
        <begin position="7"/>
        <end position="84"/>
    </location>
</feature>
<dbReference type="InterPro" id="IPR013103">
    <property type="entry name" value="RVT_2"/>
</dbReference>
<comment type="caution">
    <text evidence="2">The sequence shown here is derived from an EMBL/GenBank/DDBJ whole genome shotgun (WGS) entry which is preliminary data.</text>
</comment>
<reference evidence="2" key="1">
    <citation type="submission" date="2018-05" db="EMBL/GenBank/DDBJ databases">
        <title>Draft genome of Mucuna pruriens seed.</title>
        <authorList>
            <person name="Nnadi N.E."/>
            <person name="Vos R."/>
            <person name="Hasami M.H."/>
            <person name="Devisetty U.K."/>
            <person name="Aguiy J.C."/>
        </authorList>
    </citation>
    <scope>NUCLEOTIDE SEQUENCE [LARGE SCALE GENOMIC DNA]</scope>
    <source>
        <strain evidence="2">JCA_2017</strain>
    </source>
</reference>
<evidence type="ECO:0000313" key="2">
    <source>
        <dbReference type="EMBL" id="RDY05655.1"/>
    </source>
</evidence>
<keyword evidence="3" id="KW-1185">Reference proteome</keyword>
<dbReference type="STRING" id="157652.A0A371HSA3"/>
<feature type="non-terminal residue" evidence="2">
    <location>
        <position position="1"/>
    </location>
</feature>
<dbReference type="AlphaFoldDB" id="A0A371HSA3"/>
<accession>A0A371HSA3</accession>
<name>A0A371HSA3_MUCPR</name>
<dbReference type="EMBL" id="QJKJ01001838">
    <property type="protein sequence ID" value="RDY05655.1"/>
    <property type="molecule type" value="Genomic_DNA"/>
</dbReference>
<dbReference type="Pfam" id="PF07727">
    <property type="entry name" value="RVT_2"/>
    <property type="match status" value="1"/>
</dbReference>
<organism evidence="2 3">
    <name type="scientific">Mucuna pruriens</name>
    <name type="common">Velvet bean</name>
    <name type="synonym">Dolichos pruriens</name>
    <dbReference type="NCBI Taxonomy" id="157652"/>
    <lineage>
        <taxon>Eukaryota</taxon>
        <taxon>Viridiplantae</taxon>
        <taxon>Streptophyta</taxon>
        <taxon>Embryophyta</taxon>
        <taxon>Tracheophyta</taxon>
        <taxon>Spermatophyta</taxon>
        <taxon>Magnoliopsida</taxon>
        <taxon>eudicotyledons</taxon>
        <taxon>Gunneridae</taxon>
        <taxon>Pentapetalae</taxon>
        <taxon>rosids</taxon>
        <taxon>fabids</taxon>
        <taxon>Fabales</taxon>
        <taxon>Fabaceae</taxon>
        <taxon>Papilionoideae</taxon>
        <taxon>50 kb inversion clade</taxon>
        <taxon>NPAAA clade</taxon>
        <taxon>indigoferoid/millettioid clade</taxon>
        <taxon>Phaseoleae</taxon>
        <taxon>Mucuna</taxon>
    </lineage>
</organism>
<evidence type="ECO:0000259" key="1">
    <source>
        <dbReference type="Pfam" id="PF07727"/>
    </source>
</evidence>
<proteinExistence type="predicted"/>